<gene>
    <name evidence="1" type="ORF">VNO77_39526</name>
</gene>
<comment type="caution">
    <text evidence="1">The sequence shown here is derived from an EMBL/GenBank/DDBJ whole genome shotgun (WGS) entry which is preliminary data.</text>
</comment>
<evidence type="ECO:0000313" key="2">
    <source>
        <dbReference type="Proteomes" id="UP001367508"/>
    </source>
</evidence>
<dbReference type="AlphaFoldDB" id="A0AAN9KB83"/>
<protein>
    <submittedName>
        <fullName evidence="1">Uncharacterized protein</fullName>
    </submittedName>
</protein>
<organism evidence="1 2">
    <name type="scientific">Canavalia gladiata</name>
    <name type="common">Sword bean</name>
    <name type="synonym">Dolichos gladiatus</name>
    <dbReference type="NCBI Taxonomy" id="3824"/>
    <lineage>
        <taxon>Eukaryota</taxon>
        <taxon>Viridiplantae</taxon>
        <taxon>Streptophyta</taxon>
        <taxon>Embryophyta</taxon>
        <taxon>Tracheophyta</taxon>
        <taxon>Spermatophyta</taxon>
        <taxon>Magnoliopsida</taxon>
        <taxon>eudicotyledons</taxon>
        <taxon>Gunneridae</taxon>
        <taxon>Pentapetalae</taxon>
        <taxon>rosids</taxon>
        <taxon>fabids</taxon>
        <taxon>Fabales</taxon>
        <taxon>Fabaceae</taxon>
        <taxon>Papilionoideae</taxon>
        <taxon>50 kb inversion clade</taxon>
        <taxon>NPAAA clade</taxon>
        <taxon>indigoferoid/millettioid clade</taxon>
        <taxon>Phaseoleae</taxon>
        <taxon>Canavalia</taxon>
    </lineage>
</organism>
<proteinExistence type="predicted"/>
<reference evidence="1 2" key="1">
    <citation type="submission" date="2024-01" db="EMBL/GenBank/DDBJ databases">
        <title>The genomes of 5 underutilized Papilionoideae crops provide insights into root nodulation and disease resistanc.</title>
        <authorList>
            <person name="Jiang F."/>
        </authorList>
    </citation>
    <scope>NUCLEOTIDE SEQUENCE [LARGE SCALE GENOMIC DNA]</scope>
    <source>
        <strain evidence="1">LVBAO_FW01</strain>
        <tissue evidence="1">Leaves</tissue>
    </source>
</reference>
<dbReference type="EMBL" id="JAYMYQ010000009">
    <property type="protein sequence ID" value="KAK7314310.1"/>
    <property type="molecule type" value="Genomic_DNA"/>
</dbReference>
<dbReference type="Proteomes" id="UP001367508">
    <property type="component" value="Unassembled WGS sequence"/>
</dbReference>
<keyword evidence="2" id="KW-1185">Reference proteome</keyword>
<evidence type="ECO:0000313" key="1">
    <source>
        <dbReference type="EMBL" id="KAK7314310.1"/>
    </source>
</evidence>
<name>A0AAN9KB83_CANGL</name>
<sequence length="71" mass="8533">MTVEEQNVTEEKVNIRRESAMEDEAVSDNIRWTERDGDTPVHEWCAWKRTIPRFHFKCDERSTRRTHKGNS</sequence>
<accession>A0AAN9KB83</accession>